<comment type="similarity">
    <text evidence="1">Belongs to the methyltransferase superfamily. LaeA methyltransferase family.</text>
</comment>
<dbReference type="GO" id="GO:0032259">
    <property type="term" value="P:methylation"/>
    <property type="evidence" value="ECO:0007669"/>
    <property type="project" value="UniProtKB-KW"/>
</dbReference>
<dbReference type="Pfam" id="PF13489">
    <property type="entry name" value="Methyltransf_23"/>
    <property type="match status" value="1"/>
</dbReference>
<dbReference type="InterPro" id="IPR029063">
    <property type="entry name" value="SAM-dependent_MTases_sf"/>
</dbReference>
<keyword evidence="3" id="KW-0808">Transferase</keyword>
<dbReference type="GO" id="GO:0008168">
    <property type="term" value="F:methyltransferase activity"/>
    <property type="evidence" value="ECO:0007669"/>
    <property type="project" value="UniProtKB-KW"/>
</dbReference>
<dbReference type="AlphaFoldDB" id="A0AAJ0FE43"/>
<keyword evidence="3" id="KW-0489">Methyltransferase</keyword>
<evidence type="ECO:0000256" key="2">
    <source>
        <dbReference type="SAM" id="MobiDB-lite"/>
    </source>
</evidence>
<reference evidence="3" key="1">
    <citation type="submission" date="2023-06" db="EMBL/GenBank/DDBJ databases">
        <title>Genome-scale phylogeny and comparative genomics of the fungal order Sordariales.</title>
        <authorList>
            <consortium name="Lawrence Berkeley National Laboratory"/>
            <person name="Hensen N."/>
            <person name="Bonometti L."/>
            <person name="Westerberg I."/>
            <person name="Brannstrom I.O."/>
            <person name="Guillou S."/>
            <person name="Cros-Aarteil S."/>
            <person name="Calhoun S."/>
            <person name="Haridas S."/>
            <person name="Kuo A."/>
            <person name="Mondo S."/>
            <person name="Pangilinan J."/>
            <person name="Riley R."/>
            <person name="Labutti K."/>
            <person name="Andreopoulos B."/>
            <person name="Lipzen A."/>
            <person name="Chen C."/>
            <person name="Yanf M."/>
            <person name="Daum C."/>
            <person name="Ng V."/>
            <person name="Clum A."/>
            <person name="Steindorff A."/>
            <person name="Ohm R."/>
            <person name="Martin F."/>
            <person name="Silar P."/>
            <person name="Natvig D."/>
            <person name="Lalanne C."/>
            <person name="Gautier V."/>
            <person name="Ament-Velasquez S.L."/>
            <person name="Kruys A."/>
            <person name="Hutchinson M.I."/>
            <person name="Powell A.J."/>
            <person name="Barry K."/>
            <person name="Miller A.N."/>
            <person name="Grigoriev I.V."/>
            <person name="Debuchy R."/>
            <person name="Gladieux P."/>
            <person name="Thoren M.H."/>
            <person name="Johannesson H."/>
        </authorList>
    </citation>
    <scope>NUCLEOTIDE SEQUENCE</scope>
    <source>
        <strain evidence="3">8032-3</strain>
    </source>
</reference>
<proteinExistence type="inferred from homology"/>
<evidence type="ECO:0000256" key="1">
    <source>
        <dbReference type="ARBA" id="ARBA00038158"/>
    </source>
</evidence>
<name>A0AAJ0FE43_9PEZI</name>
<feature type="region of interest" description="Disordered" evidence="2">
    <location>
        <begin position="1"/>
        <end position="35"/>
    </location>
</feature>
<organism evidence="3 4">
    <name type="scientific">Phialemonium atrogriseum</name>
    <dbReference type="NCBI Taxonomy" id="1093897"/>
    <lineage>
        <taxon>Eukaryota</taxon>
        <taxon>Fungi</taxon>
        <taxon>Dikarya</taxon>
        <taxon>Ascomycota</taxon>
        <taxon>Pezizomycotina</taxon>
        <taxon>Sordariomycetes</taxon>
        <taxon>Sordariomycetidae</taxon>
        <taxon>Cephalothecales</taxon>
        <taxon>Cephalothecaceae</taxon>
        <taxon>Phialemonium</taxon>
    </lineage>
</organism>
<dbReference type="CDD" id="cd02440">
    <property type="entry name" value="AdoMet_MTases"/>
    <property type="match status" value="1"/>
</dbReference>
<dbReference type="PANTHER" id="PTHR43591">
    <property type="entry name" value="METHYLTRANSFERASE"/>
    <property type="match status" value="1"/>
</dbReference>
<comment type="caution">
    <text evidence="3">The sequence shown here is derived from an EMBL/GenBank/DDBJ whole genome shotgun (WGS) entry which is preliminary data.</text>
</comment>
<dbReference type="Proteomes" id="UP001244011">
    <property type="component" value="Unassembled WGS sequence"/>
</dbReference>
<keyword evidence="4" id="KW-1185">Reference proteome</keyword>
<dbReference type="PANTHER" id="PTHR43591:SF24">
    <property type="entry name" value="2-METHOXY-6-POLYPRENYL-1,4-BENZOQUINOL METHYLASE, MITOCHONDRIAL"/>
    <property type="match status" value="1"/>
</dbReference>
<gene>
    <name evidence="3" type="ORF">QBC33DRAFT_518098</name>
</gene>
<dbReference type="RefSeq" id="XP_060280130.1">
    <property type="nucleotide sequence ID" value="XM_060426225.1"/>
</dbReference>
<evidence type="ECO:0000313" key="3">
    <source>
        <dbReference type="EMBL" id="KAK1763917.1"/>
    </source>
</evidence>
<sequence length="359" mass="40122">MSSPKSAKSPKSPNSPHSPESTPLAGAPAADTAADAIEADTAEVDSAYAESSRATDTESLRSSILQYKWEHGRRYHSSHKDAYWAPNDDRQQEAEDLVHAMHRIILDGKLYLAPIREDPHNVLDLGCGTGIWAIDFADEHPSAQVIGVDLSPIQPNFVPPNCRFEVDDVNNDWTYAVDHFDFIHVRSLTGCVPDFVEFHNKVMKHLKPGGWVEQVEMSGLALSDDGTVKPGSALARWWDIFMKVGDIIGKDFKGCEVARESIEAAGFVDVREHAIKLPIGTWPKDKKLKQWGAWNRMFLMEGLEGFAIKGLVSVLQWSYEEAQLYLSDMRKELMDPHIHAYPYVRVVNGRKPEASKSEA</sequence>
<dbReference type="EMBL" id="MU839023">
    <property type="protein sequence ID" value="KAK1763917.1"/>
    <property type="molecule type" value="Genomic_DNA"/>
</dbReference>
<evidence type="ECO:0000313" key="4">
    <source>
        <dbReference type="Proteomes" id="UP001244011"/>
    </source>
</evidence>
<dbReference type="GeneID" id="85309412"/>
<dbReference type="Gene3D" id="3.40.50.150">
    <property type="entry name" value="Vaccinia Virus protein VP39"/>
    <property type="match status" value="1"/>
</dbReference>
<protein>
    <submittedName>
        <fullName evidence="3">S-adenosyl-L-methionine-dependent methyltransferase</fullName>
    </submittedName>
</protein>
<accession>A0AAJ0FE43</accession>
<dbReference type="SUPFAM" id="SSF53335">
    <property type="entry name" value="S-adenosyl-L-methionine-dependent methyltransferases"/>
    <property type="match status" value="1"/>
</dbReference>